<protein>
    <recommendedName>
        <fullName evidence="11">Peptidase M3A/M3B catalytic domain-containing protein</fullName>
    </recommendedName>
</protein>
<evidence type="ECO:0000256" key="10">
    <source>
        <dbReference type="SAM" id="Phobius"/>
    </source>
</evidence>
<dbReference type="GO" id="GO:0004222">
    <property type="term" value="F:metalloendopeptidase activity"/>
    <property type="evidence" value="ECO:0007669"/>
    <property type="project" value="InterPro"/>
</dbReference>
<dbReference type="FunFam" id="1.20.1050.40:FF:000001">
    <property type="entry name" value="Thimet oligopeptidase 1"/>
    <property type="match status" value="1"/>
</dbReference>
<dbReference type="EMBL" id="JABAHT010000027">
    <property type="protein sequence ID" value="KAF4669211.1"/>
    <property type="molecule type" value="Genomic_DNA"/>
</dbReference>
<keyword evidence="3" id="KW-0963">Cytoplasm</keyword>
<evidence type="ECO:0000313" key="12">
    <source>
        <dbReference type="EMBL" id="KAF4669211.1"/>
    </source>
</evidence>
<dbReference type="CDD" id="cd06455">
    <property type="entry name" value="M3A_TOP"/>
    <property type="match status" value="1"/>
</dbReference>
<dbReference type="SUPFAM" id="SSF55486">
    <property type="entry name" value="Metalloproteases ('zincins'), catalytic domain"/>
    <property type="match status" value="1"/>
</dbReference>
<feature type="transmembrane region" description="Helical" evidence="10">
    <location>
        <begin position="31"/>
        <end position="49"/>
    </location>
</feature>
<sequence>MLTAVLRPLYSPTFFRPSLIRPLARFMSLDLYRITAFIALLLALLWTYLNRPARISHTSLNKLNFDLTVDDIKAQTTELIKESTDMHNRLAALKGSDVTVDNVLGVPNEFWVDFYPRYSSMEFLQNVSPDKEVREASSEADQKLSEHLVEMSMRKDVFDVLVALQEQHPQMDAESERLLDRSIKEGRRNGLHLDEASREEIEKMKKRMSELSIKFSKNLGEENTVLEFTKEELDGMSDDFLETLEKTESGKYKVTLKYPHYVPIAKKCKVRETRRKMDFAFNNRCADDNTEILAELVKLRKERAGILGFPSHADFATELKMAKNAPTVRDFLHGIEDKVKGRGASDMKLLKDLRKEDTGATMEEPLDSYDLSYYRNLVEEKNYSVDQLLIQEYFPFEHVLKTLLELYESILGLKFTRVTDQPVWHEDVVCLAVSDAADGRFIGYCYMDMFPREGKYSHAALFPLQPNVQYKGKRSYGVCSLVCNFTKSTPTKPSLLTHDEVVTFFHEFGHCMHHICAENVEYAEFAGTSVEQDFVECPSQMLENWCWEKDILKRLSCHYKTHEPLPDDLIEKLIKSRDANEGINTQRQLVFDNFDQTIHGVNPPSDITTTFNDISLQTMGVKQQEGSHFPATFGHMCGYDAKYYSYLWAEVFADDLFLTKFKKPHNLLNPETGMEYRKTILSRGGAVDASEILKEFLGREPNQEAFLEMKGLSSSHHHHRAWVAEGWAEVTDDGISLVQLEASGPVESLSLQESVTLMKVPECDDAPLVSNPMVVLTVAPCTRRGSVPLLASPQAIERSPPRVPAHTGREEFAVLRGSCSPWMKCRTAADLRSADAFILSLSHALAFVHDAPTSKLGQCPGCRENIHALLCGVVCSPDVLEKSPTGELEVVLPAGFCESLRGSCGIGGGKRFFIRLVHWSWYGGTLGTNLSFLGFETSTGANGESTCEIGPEAKAIVETLLGRVTSSAARVATVSVDHNKKHSILAVSTACEGDDSTKLAAFKDDHQLIKSGVDELKQHTGGAPEKHTHDDAARRGRTIAAMMSVGLELGVFQSFKSSCFSH</sequence>
<evidence type="ECO:0000259" key="11">
    <source>
        <dbReference type="Pfam" id="PF01432"/>
    </source>
</evidence>
<comment type="cofactor">
    <cofactor evidence="9">
        <name>Zn(2+)</name>
        <dbReference type="ChEBI" id="CHEBI:29105"/>
    </cofactor>
    <text evidence="9">Binds 1 zinc ion.</text>
</comment>
<dbReference type="GO" id="GO:0006508">
    <property type="term" value="P:proteolysis"/>
    <property type="evidence" value="ECO:0007669"/>
    <property type="project" value="UniProtKB-KW"/>
</dbReference>
<reference evidence="12 13" key="1">
    <citation type="submission" date="2020-04" db="EMBL/GenBank/DDBJ databases">
        <title>Perkinsus olseni comparative genomics.</title>
        <authorList>
            <person name="Bogema D.R."/>
        </authorList>
    </citation>
    <scope>NUCLEOTIDE SEQUENCE [LARGE SCALE GENOMIC DNA]</scope>
    <source>
        <strain evidence="12">ATCC PRA-179</strain>
    </source>
</reference>
<keyword evidence="7 9" id="KW-0862">Zinc</keyword>
<dbReference type="GO" id="GO:0005758">
    <property type="term" value="C:mitochondrial intermembrane space"/>
    <property type="evidence" value="ECO:0007669"/>
    <property type="project" value="TreeGrafter"/>
</dbReference>
<dbReference type="InterPro" id="IPR001567">
    <property type="entry name" value="Pept_M3A_M3B_dom"/>
</dbReference>
<dbReference type="OrthoDB" id="435495at2759"/>
<dbReference type="InterPro" id="IPR024077">
    <property type="entry name" value="Neurolysin/TOP_dom2"/>
</dbReference>
<evidence type="ECO:0000256" key="7">
    <source>
        <dbReference type="ARBA" id="ARBA00022833"/>
    </source>
</evidence>
<dbReference type="InterPro" id="IPR024080">
    <property type="entry name" value="Neurolysin/TOP_N"/>
</dbReference>
<dbReference type="Pfam" id="PF01432">
    <property type="entry name" value="Peptidase_M3"/>
    <property type="match status" value="1"/>
</dbReference>
<dbReference type="InterPro" id="IPR024079">
    <property type="entry name" value="MetalloPept_cat_dom_sf"/>
</dbReference>
<dbReference type="Gene3D" id="1.20.1050.40">
    <property type="entry name" value="Endopeptidase. Chain P, domain 1"/>
    <property type="match status" value="1"/>
</dbReference>
<evidence type="ECO:0000256" key="5">
    <source>
        <dbReference type="ARBA" id="ARBA00022723"/>
    </source>
</evidence>
<keyword evidence="8 9" id="KW-0482">Metalloprotease</keyword>
<name>A0A7J6MDZ8_PEROL</name>
<dbReference type="PANTHER" id="PTHR11804">
    <property type="entry name" value="PROTEASE M3 THIMET OLIGOPEPTIDASE-RELATED"/>
    <property type="match status" value="1"/>
</dbReference>
<dbReference type="Gene3D" id="3.40.390.10">
    <property type="entry name" value="Collagenase (Catalytic Domain)"/>
    <property type="match status" value="1"/>
</dbReference>
<dbReference type="Proteomes" id="UP000570595">
    <property type="component" value="Unassembled WGS sequence"/>
</dbReference>
<organism evidence="12 13">
    <name type="scientific">Perkinsus olseni</name>
    <name type="common">Perkinsus atlanticus</name>
    <dbReference type="NCBI Taxonomy" id="32597"/>
    <lineage>
        <taxon>Eukaryota</taxon>
        <taxon>Sar</taxon>
        <taxon>Alveolata</taxon>
        <taxon>Perkinsozoa</taxon>
        <taxon>Perkinsea</taxon>
        <taxon>Perkinsida</taxon>
        <taxon>Perkinsidae</taxon>
        <taxon>Perkinsus</taxon>
    </lineage>
</organism>
<keyword evidence="6 9" id="KW-0378">Hydrolase</keyword>
<evidence type="ECO:0000256" key="8">
    <source>
        <dbReference type="ARBA" id="ARBA00023049"/>
    </source>
</evidence>
<evidence type="ECO:0000256" key="6">
    <source>
        <dbReference type="ARBA" id="ARBA00022801"/>
    </source>
</evidence>
<comment type="subcellular location">
    <subcellularLocation>
        <location evidence="1">Cytoplasm</location>
    </subcellularLocation>
</comment>
<evidence type="ECO:0000256" key="2">
    <source>
        <dbReference type="ARBA" id="ARBA00006040"/>
    </source>
</evidence>
<keyword evidence="10" id="KW-1133">Transmembrane helix</keyword>
<dbReference type="FunFam" id="3.40.390.10:FF:000006">
    <property type="entry name" value="Thimet oligopeptidase 1"/>
    <property type="match status" value="1"/>
</dbReference>
<evidence type="ECO:0000256" key="1">
    <source>
        <dbReference type="ARBA" id="ARBA00004496"/>
    </source>
</evidence>
<dbReference type="AlphaFoldDB" id="A0A7J6MDZ8"/>
<gene>
    <name evidence="12" type="ORF">FOZ61_004796</name>
</gene>
<dbReference type="GO" id="GO:0006518">
    <property type="term" value="P:peptide metabolic process"/>
    <property type="evidence" value="ECO:0007669"/>
    <property type="project" value="TreeGrafter"/>
</dbReference>
<feature type="domain" description="Peptidase M3A/M3B catalytic" evidence="11">
    <location>
        <begin position="266"/>
        <end position="711"/>
    </location>
</feature>
<keyword evidence="5 9" id="KW-0479">Metal-binding</keyword>
<comment type="caution">
    <text evidence="12">The sequence shown here is derived from an EMBL/GenBank/DDBJ whole genome shotgun (WGS) entry which is preliminary data.</text>
</comment>
<keyword evidence="10" id="KW-0812">Transmembrane</keyword>
<dbReference type="Gene3D" id="1.10.1370.10">
    <property type="entry name" value="Neurolysin, domain 3"/>
    <property type="match status" value="1"/>
</dbReference>
<evidence type="ECO:0000256" key="3">
    <source>
        <dbReference type="ARBA" id="ARBA00022490"/>
    </source>
</evidence>
<keyword evidence="10" id="KW-0472">Membrane</keyword>
<dbReference type="GO" id="GO:0046872">
    <property type="term" value="F:metal ion binding"/>
    <property type="evidence" value="ECO:0007669"/>
    <property type="project" value="UniProtKB-UniRule"/>
</dbReference>
<evidence type="ECO:0000256" key="4">
    <source>
        <dbReference type="ARBA" id="ARBA00022670"/>
    </source>
</evidence>
<evidence type="ECO:0000313" key="13">
    <source>
        <dbReference type="Proteomes" id="UP000570595"/>
    </source>
</evidence>
<keyword evidence="4 9" id="KW-0645">Protease</keyword>
<proteinExistence type="inferred from homology"/>
<comment type="similarity">
    <text evidence="2 9">Belongs to the peptidase M3 family.</text>
</comment>
<dbReference type="PANTHER" id="PTHR11804:SF84">
    <property type="entry name" value="SACCHAROLYSIN"/>
    <property type="match status" value="1"/>
</dbReference>
<evidence type="ECO:0000256" key="9">
    <source>
        <dbReference type="RuleBase" id="RU003435"/>
    </source>
</evidence>
<dbReference type="InterPro" id="IPR045090">
    <property type="entry name" value="Pept_M3A_M3B"/>
</dbReference>
<accession>A0A7J6MDZ8</accession>